<keyword evidence="3 5" id="KW-0067">ATP-binding</keyword>
<dbReference type="AlphaFoldDB" id="A0A830FET8"/>
<dbReference type="GO" id="GO:0098796">
    <property type="term" value="C:membrane protein complex"/>
    <property type="evidence" value="ECO:0007669"/>
    <property type="project" value="UniProtKB-ARBA"/>
</dbReference>
<organism evidence="5 6">
    <name type="scientific">Halarchaeum grantii</name>
    <dbReference type="NCBI Taxonomy" id="1193105"/>
    <lineage>
        <taxon>Archaea</taxon>
        <taxon>Methanobacteriati</taxon>
        <taxon>Methanobacteriota</taxon>
        <taxon>Stenosarchaea group</taxon>
        <taxon>Halobacteria</taxon>
        <taxon>Halobacteriales</taxon>
        <taxon>Halobacteriaceae</taxon>
    </lineage>
</organism>
<dbReference type="SUPFAM" id="SSF52540">
    <property type="entry name" value="P-loop containing nucleoside triphosphate hydrolases"/>
    <property type="match status" value="1"/>
</dbReference>
<evidence type="ECO:0000256" key="2">
    <source>
        <dbReference type="ARBA" id="ARBA00022741"/>
    </source>
</evidence>
<dbReference type="EMBL" id="BMPF01000003">
    <property type="protein sequence ID" value="GGL39490.1"/>
    <property type="molecule type" value="Genomic_DNA"/>
</dbReference>
<protein>
    <submittedName>
        <fullName evidence="5">Macrolide export ATP-binding/permease protein MacB</fullName>
    </submittedName>
</protein>
<dbReference type="PANTHER" id="PTHR24220">
    <property type="entry name" value="IMPORT ATP-BINDING PROTEIN"/>
    <property type="match status" value="1"/>
</dbReference>
<dbReference type="InterPro" id="IPR003593">
    <property type="entry name" value="AAA+_ATPase"/>
</dbReference>
<proteinExistence type="predicted"/>
<dbReference type="InterPro" id="IPR015854">
    <property type="entry name" value="ABC_transpr_LolD-like"/>
</dbReference>
<dbReference type="InterPro" id="IPR017871">
    <property type="entry name" value="ABC_transporter-like_CS"/>
</dbReference>
<dbReference type="FunFam" id="3.40.50.300:FF:000032">
    <property type="entry name" value="Export ABC transporter ATP-binding protein"/>
    <property type="match status" value="1"/>
</dbReference>
<name>A0A830FET8_9EURY</name>
<evidence type="ECO:0000256" key="1">
    <source>
        <dbReference type="ARBA" id="ARBA00022448"/>
    </source>
</evidence>
<dbReference type="CDD" id="cd03255">
    <property type="entry name" value="ABC_MJ0796_LolCDE_FtsE"/>
    <property type="match status" value="1"/>
</dbReference>
<evidence type="ECO:0000259" key="4">
    <source>
        <dbReference type="PROSITE" id="PS50893"/>
    </source>
</evidence>
<dbReference type="PROSITE" id="PS50893">
    <property type="entry name" value="ABC_TRANSPORTER_2"/>
    <property type="match status" value="1"/>
</dbReference>
<dbReference type="Gene3D" id="3.40.50.300">
    <property type="entry name" value="P-loop containing nucleotide triphosphate hydrolases"/>
    <property type="match status" value="1"/>
</dbReference>
<dbReference type="Pfam" id="PF00005">
    <property type="entry name" value="ABC_tran"/>
    <property type="match status" value="1"/>
</dbReference>
<reference evidence="5 6" key="1">
    <citation type="journal article" date="2019" name="Int. J. Syst. Evol. Microbiol.">
        <title>The Global Catalogue of Microorganisms (GCM) 10K type strain sequencing project: providing services to taxonomists for standard genome sequencing and annotation.</title>
        <authorList>
            <consortium name="The Broad Institute Genomics Platform"/>
            <consortium name="The Broad Institute Genome Sequencing Center for Infectious Disease"/>
            <person name="Wu L."/>
            <person name="Ma J."/>
        </authorList>
    </citation>
    <scope>NUCLEOTIDE SEQUENCE [LARGE SCALE GENOMIC DNA]</scope>
    <source>
        <strain evidence="5 6">JCM 19585</strain>
    </source>
</reference>
<keyword evidence="1" id="KW-0813">Transport</keyword>
<evidence type="ECO:0000256" key="3">
    <source>
        <dbReference type="ARBA" id="ARBA00022840"/>
    </source>
</evidence>
<dbReference type="InterPro" id="IPR003439">
    <property type="entry name" value="ABC_transporter-like_ATP-bd"/>
</dbReference>
<dbReference type="GO" id="GO:0022857">
    <property type="term" value="F:transmembrane transporter activity"/>
    <property type="evidence" value="ECO:0007669"/>
    <property type="project" value="TreeGrafter"/>
</dbReference>
<dbReference type="GO" id="GO:0005524">
    <property type="term" value="F:ATP binding"/>
    <property type="evidence" value="ECO:0007669"/>
    <property type="project" value="UniProtKB-KW"/>
</dbReference>
<sequence>MSGRASPDTAVVSCAGVAKRYTRGDTGLLSRSRDRPTVTALDGVSLDVHANEIVGLAGPSGSGKSTLLHLLAALDLPSEGSVTLAGERTDALSTRERARLRLDSVGIVFQHFHLLPTLTARANVALPLVERGVPKRARRERAVALLERVGLGDRTTHTPPELSGGEQQRVAIARALVTDPAVVVADEPTGELDTETGAAILEAFRDVADDGRAVVLASHDRATLEAADRVIDLRDGRVVDADA</sequence>
<dbReference type="PROSITE" id="PS00211">
    <property type="entry name" value="ABC_TRANSPORTER_1"/>
    <property type="match status" value="1"/>
</dbReference>
<dbReference type="InterPro" id="IPR017911">
    <property type="entry name" value="MacB-like_ATP-bd"/>
</dbReference>
<dbReference type="GO" id="GO:0005886">
    <property type="term" value="C:plasma membrane"/>
    <property type="evidence" value="ECO:0007669"/>
    <property type="project" value="TreeGrafter"/>
</dbReference>
<dbReference type="SMART" id="SM00382">
    <property type="entry name" value="AAA"/>
    <property type="match status" value="1"/>
</dbReference>
<evidence type="ECO:0000313" key="5">
    <source>
        <dbReference type="EMBL" id="GGL39490.1"/>
    </source>
</evidence>
<keyword evidence="6" id="KW-1185">Reference proteome</keyword>
<evidence type="ECO:0000313" key="6">
    <source>
        <dbReference type="Proteomes" id="UP000628840"/>
    </source>
</evidence>
<dbReference type="OrthoDB" id="302885at2157"/>
<dbReference type="Proteomes" id="UP000628840">
    <property type="component" value="Unassembled WGS sequence"/>
</dbReference>
<keyword evidence="2" id="KW-0547">Nucleotide-binding</keyword>
<dbReference type="RefSeq" id="WP_188883986.1">
    <property type="nucleotide sequence ID" value="NZ_BMPF01000003.1"/>
</dbReference>
<accession>A0A830FET8</accession>
<dbReference type="InterPro" id="IPR027417">
    <property type="entry name" value="P-loop_NTPase"/>
</dbReference>
<feature type="domain" description="ABC transporter" evidence="4">
    <location>
        <begin position="12"/>
        <end position="243"/>
    </location>
</feature>
<gene>
    <name evidence="5" type="primary">macB</name>
    <name evidence="5" type="ORF">GCM10009037_24090</name>
</gene>
<comment type="caution">
    <text evidence="5">The sequence shown here is derived from an EMBL/GenBank/DDBJ whole genome shotgun (WGS) entry which is preliminary data.</text>
</comment>
<dbReference type="GO" id="GO:0016887">
    <property type="term" value="F:ATP hydrolysis activity"/>
    <property type="evidence" value="ECO:0007669"/>
    <property type="project" value="InterPro"/>
</dbReference>